<gene>
    <name evidence="6" type="ORF">ABXS05_30865</name>
</gene>
<dbReference type="InterPro" id="IPR036388">
    <property type="entry name" value="WH-like_DNA-bd_sf"/>
</dbReference>
<feature type="domain" description="OmpR/PhoB-type" evidence="5">
    <location>
        <begin position="124"/>
        <end position="222"/>
    </location>
</feature>
<feature type="modified residue" description="4-aspartylphosphate" evidence="2">
    <location>
        <position position="51"/>
    </location>
</feature>
<dbReference type="Pfam" id="PF00486">
    <property type="entry name" value="Trans_reg_C"/>
    <property type="match status" value="1"/>
</dbReference>
<keyword evidence="7" id="KW-1185">Reference proteome</keyword>
<dbReference type="InterPro" id="IPR001789">
    <property type="entry name" value="Sig_transdc_resp-reg_receiver"/>
</dbReference>
<keyword evidence="1 3" id="KW-0238">DNA-binding</keyword>
<evidence type="ECO:0000313" key="6">
    <source>
        <dbReference type="EMBL" id="MEW9309983.1"/>
    </source>
</evidence>
<dbReference type="PROSITE" id="PS51755">
    <property type="entry name" value="OMPR_PHOB"/>
    <property type="match status" value="1"/>
</dbReference>
<dbReference type="SUPFAM" id="SSF52172">
    <property type="entry name" value="CheY-like"/>
    <property type="match status" value="1"/>
</dbReference>
<dbReference type="InterPro" id="IPR039420">
    <property type="entry name" value="WalR-like"/>
</dbReference>
<accession>A0ABV3PXY2</accession>
<dbReference type="PANTHER" id="PTHR48111:SF36">
    <property type="entry name" value="TRANSCRIPTIONAL REGULATORY PROTEIN CUTR"/>
    <property type="match status" value="1"/>
</dbReference>
<evidence type="ECO:0000256" key="3">
    <source>
        <dbReference type="PROSITE-ProRule" id="PRU01091"/>
    </source>
</evidence>
<evidence type="ECO:0000259" key="4">
    <source>
        <dbReference type="PROSITE" id="PS50110"/>
    </source>
</evidence>
<dbReference type="Proteomes" id="UP001555786">
    <property type="component" value="Unassembled WGS sequence"/>
</dbReference>
<dbReference type="SMART" id="SM00448">
    <property type="entry name" value="REC"/>
    <property type="match status" value="1"/>
</dbReference>
<evidence type="ECO:0000259" key="5">
    <source>
        <dbReference type="PROSITE" id="PS51755"/>
    </source>
</evidence>
<dbReference type="InterPro" id="IPR011006">
    <property type="entry name" value="CheY-like_superfamily"/>
</dbReference>
<keyword evidence="2" id="KW-0597">Phosphoprotein</keyword>
<evidence type="ECO:0000313" key="7">
    <source>
        <dbReference type="Proteomes" id="UP001555786"/>
    </source>
</evidence>
<dbReference type="CDD" id="cd00383">
    <property type="entry name" value="trans_reg_C"/>
    <property type="match status" value="1"/>
</dbReference>
<dbReference type="Pfam" id="PF00072">
    <property type="entry name" value="Response_reg"/>
    <property type="match status" value="1"/>
</dbReference>
<dbReference type="PROSITE" id="PS50110">
    <property type="entry name" value="RESPONSE_REGULATORY"/>
    <property type="match status" value="1"/>
</dbReference>
<evidence type="ECO:0000256" key="1">
    <source>
        <dbReference type="ARBA" id="ARBA00023125"/>
    </source>
</evidence>
<evidence type="ECO:0000256" key="2">
    <source>
        <dbReference type="PROSITE-ProRule" id="PRU00169"/>
    </source>
</evidence>
<comment type="caution">
    <text evidence="6">The sequence shown here is derived from an EMBL/GenBank/DDBJ whole genome shotgun (WGS) entry which is preliminary data.</text>
</comment>
<reference evidence="6 7" key="1">
    <citation type="submission" date="2024-07" db="EMBL/GenBank/DDBJ databases">
        <title>Description of Labrys sedimenti sp. nov., isolated from a diclofenac-degrading enrichment culture.</title>
        <authorList>
            <person name="Tancsics A."/>
            <person name="Csepanyi A."/>
        </authorList>
    </citation>
    <scope>NUCLEOTIDE SEQUENCE [LARGE SCALE GENOMIC DNA]</scope>
    <source>
        <strain evidence="6 7">LMG 23578</strain>
    </source>
</reference>
<protein>
    <submittedName>
        <fullName evidence="6">Response regulator transcription factor</fullName>
    </submittedName>
</protein>
<feature type="domain" description="Response regulatory" evidence="4">
    <location>
        <begin position="2"/>
        <end position="116"/>
    </location>
</feature>
<dbReference type="SMART" id="SM00862">
    <property type="entry name" value="Trans_reg_C"/>
    <property type="match status" value="1"/>
</dbReference>
<name>A0ABV3PXY2_9HYPH</name>
<dbReference type="RefSeq" id="WP_367626553.1">
    <property type="nucleotide sequence ID" value="NZ_JBFNQD010000020.1"/>
</dbReference>
<dbReference type="EMBL" id="JBFNQD010000020">
    <property type="protein sequence ID" value="MEW9309983.1"/>
    <property type="molecule type" value="Genomic_DNA"/>
</dbReference>
<feature type="DNA-binding region" description="OmpR/PhoB-type" evidence="3">
    <location>
        <begin position="124"/>
        <end position="222"/>
    </location>
</feature>
<dbReference type="PANTHER" id="PTHR48111">
    <property type="entry name" value="REGULATOR OF RPOS"/>
    <property type="match status" value="1"/>
</dbReference>
<organism evidence="6 7">
    <name type="scientific">Labrys neptuniae</name>
    <dbReference type="NCBI Taxonomy" id="376174"/>
    <lineage>
        <taxon>Bacteria</taxon>
        <taxon>Pseudomonadati</taxon>
        <taxon>Pseudomonadota</taxon>
        <taxon>Alphaproteobacteria</taxon>
        <taxon>Hyphomicrobiales</taxon>
        <taxon>Xanthobacteraceae</taxon>
        <taxon>Labrys</taxon>
    </lineage>
</organism>
<dbReference type="InterPro" id="IPR001867">
    <property type="entry name" value="OmpR/PhoB-type_DNA-bd"/>
</dbReference>
<sequence length="224" mass="25296">MRLLVIEDDAKLGHWLRDALERALGGADLVTTLEEARAALQVRHFDLVVMDRRLPDGDAIELIATIRRLRPRPSILVLTALDDPNDIARALDAGADDYLSKPFEPVELIARVKAVLRRNELDQKGSTMVANLRFDIFARTAFVDGRPLVLPRRELALLEALMRRAGQVVLRENLENAVYNFDDEIQSNALDAHLSRLRKRLRENNCRAEIRAARGIGYLMADGE</sequence>
<dbReference type="Gene3D" id="1.10.10.10">
    <property type="entry name" value="Winged helix-like DNA-binding domain superfamily/Winged helix DNA-binding domain"/>
    <property type="match status" value="1"/>
</dbReference>
<proteinExistence type="predicted"/>
<dbReference type="Gene3D" id="3.40.50.2300">
    <property type="match status" value="1"/>
</dbReference>